<reference evidence="1" key="1">
    <citation type="submission" date="2018-02" db="EMBL/GenBank/DDBJ databases">
        <title>Rhizophora mucronata_Transcriptome.</title>
        <authorList>
            <person name="Meera S.P."/>
            <person name="Sreeshan A."/>
            <person name="Augustine A."/>
        </authorList>
    </citation>
    <scope>NUCLEOTIDE SEQUENCE</scope>
    <source>
        <tissue evidence="1">Leaf</tissue>
    </source>
</reference>
<dbReference type="EMBL" id="GGEC01066328">
    <property type="protein sequence ID" value="MBX46812.1"/>
    <property type="molecule type" value="Transcribed_RNA"/>
</dbReference>
<organism evidence="1">
    <name type="scientific">Rhizophora mucronata</name>
    <name type="common">Asiatic mangrove</name>
    <dbReference type="NCBI Taxonomy" id="61149"/>
    <lineage>
        <taxon>Eukaryota</taxon>
        <taxon>Viridiplantae</taxon>
        <taxon>Streptophyta</taxon>
        <taxon>Embryophyta</taxon>
        <taxon>Tracheophyta</taxon>
        <taxon>Spermatophyta</taxon>
        <taxon>Magnoliopsida</taxon>
        <taxon>eudicotyledons</taxon>
        <taxon>Gunneridae</taxon>
        <taxon>Pentapetalae</taxon>
        <taxon>rosids</taxon>
        <taxon>fabids</taxon>
        <taxon>Malpighiales</taxon>
        <taxon>Rhizophoraceae</taxon>
        <taxon>Rhizophora</taxon>
    </lineage>
</organism>
<protein>
    <submittedName>
        <fullName evidence="1">Uncharacterized protein</fullName>
    </submittedName>
</protein>
<dbReference type="AlphaFoldDB" id="A0A2P2NWE8"/>
<sequence length="58" mass="6822">MLVFRNCCCIFCAINNAFLILVSGQYQFLFLFVDTIKSCLSIIFSFRMERSPRWTENA</sequence>
<name>A0A2P2NWE8_RHIMU</name>
<evidence type="ECO:0000313" key="1">
    <source>
        <dbReference type="EMBL" id="MBX46812.1"/>
    </source>
</evidence>
<accession>A0A2P2NWE8</accession>
<proteinExistence type="predicted"/>